<proteinExistence type="predicted"/>
<organism evidence="1 2">
    <name type="scientific">Macroventuria anomochaeta</name>
    <dbReference type="NCBI Taxonomy" id="301207"/>
    <lineage>
        <taxon>Eukaryota</taxon>
        <taxon>Fungi</taxon>
        <taxon>Dikarya</taxon>
        <taxon>Ascomycota</taxon>
        <taxon>Pezizomycotina</taxon>
        <taxon>Dothideomycetes</taxon>
        <taxon>Pleosporomycetidae</taxon>
        <taxon>Pleosporales</taxon>
        <taxon>Pleosporineae</taxon>
        <taxon>Didymellaceae</taxon>
        <taxon>Macroventuria</taxon>
    </lineage>
</organism>
<name>A0ACB6RQW1_9PLEO</name>
<protein>
    <submittedName>
        <fullName evidence="1">CoA-dependent acyltransferase</fullName>
    </submittedName>
</protein>
<dbReference type="EMBL" id="MU006736">
    <property type="protein sequence ID" value="KAF2623534.1"/>
    <property type="molecule type" value="Genomic_DNA"/>
</dbReference>
<sequence>MIVVRTDTVAAAREQELSLTVANVFAQPRLSRLATTLEQALALDDSSPEPFSLLPAHVELQDLLRCAKDVLEPANQVQDVYPATSMQVSYLHGALITPPAGCHAFYLDLPSSTNIDVARACCNAIWVSIDILRAVFVEHSGRYWNIIGHSRGPSPINVSENEADLEISSEKIFRQALDQPLQLGTPYTKFFIVVSPGYPVRLGMRLCHAQYDGVSFQTLVNMVGRTLDNLQQEYDKQPSFTAYIRHAQQNEAASLLHWSKLLQGSAPLPFLSARLRSIPGPPQSMAAEVLECKVRVHHSHNARDSTIATSFAAACALALSYATDVEDVVFGLVVTGRASVPANLLSVYGPCLGIIPIRLRLRPGETLDEAIVELHRQRTESRAFETSTFANILQACTDWPTNQRQYSCIIQFQDIEEEPSWDKRIRHSVYRRSLTTSQPALVVFARPVQGELEISVLGGRNYYERHELKSVLDTIARLLCGLDR</sequence>
<accession>A0ACB6RQW1</accession>
<reference evidence="1" key="1">
    <citation type="journal article" date="2020" name="Stud. Mycol.">
        <title>101 Dothideomycetes genomes: a test case for predicting lifestyles and emergence of pathogens.</title>
        <authorList>
            <person name="Haridas S."/>
            <person name="Albert R."/>
            <person name="Binder M."/>
            <person name="Bloem J."/>
            <person name="Labutti K."/>
            <person name="Salamov A."/>
            <person name="Andreopoulos B."/>
            <person name="Baker S."/>
            <person name="Barry K."/>
            <person name="Bills G."/>
            <person name="Bluhm B."/>
            <person name="Cannon C."/>
            <person name="Castanera R."/>
            <person name="Culley D."/>
            <person name="Daum C."/>
            <person name="Ezra D."/>
            <person name="Gonzalez J."/>
            <person name="Henrissat B."/>
            <person name="Kuo A."/>
            <person name="Liang C."/>
            <person name="Lipzen A."/>
            <person name="Lutzoni F."/>
            <person name="Magnuson J."/>
            <person name="Mondo S."/>
            <person name="Nolan M."/>
            <person name="Ohm R."/>
            <person name="Pangilinan J."/>
            <person name="Park H.-J."/>
            <person name="Ramirez L."/>
            <person name="Alfaro M."/>
            <person name="Sun H."/>
            <person name="Tritt A."/>
            <person name="Yoshinaga Y."/>
            <person name="Zwiers L.-H."/>
            <person name="Turgeon B."/>
            <person name="Goodwin S."/>
            <person name="Spatafora J."/>
            <person name="Crous P."/>
            <person name="Grigoriev I."/>
        </authorList>
    </citation>
    <scope>NUCLEOTIDE SEQUENCE</scope>
    <source>
        <strain evidence="1">CBS 525.71</strain>
    </source>
</reference>
<keyword evidence="1" id="KW-0012">Acyltransferase</keyword>
<keyword evidence="1" id="KW-0808">Transferase</keyword>
<dbReference type="Proteomes" id="UP000799754">
    <property type="component" value="Unassembled WGS sequence"/>
</dbReference>
<evidence type="ECO:0000313" key="1">
    <source>
        <dbReference type="EMBL" id="KAF2623534.1"/>
    </source>
</evidence>
<evidence type="ECO:0000313" key="2">
    <source>
        <dbReference type="Proteomes" id="UP000799754"/>
    </source>
</evidence>
<keyword evidence="2" id="KW-1185">Reference proteome</keyword>
<comment type="caution">
    <text evidence="1">The sequence shown here is derived from an EMBL/GenBank/DDBJ whole genome shotgun (WGS) entry which is preliminary data.</text>
</comment>
<gene>
    <name evidence="1" type="ORF">BU25DRAFT_477970</name>
</gene>